<accession>A0A0F9I6S3</accession>
<dbReference type="EMBL" id="LAZR01020269">
    <property type="protein sequence ID" value="KKL89500.1"/>
    <property type="molecule type" value="Genomic_DNA"/>
</dbReference>
<gene>
    <name evidence="1" type="ORF">LCGC14_1914050</name>
</gene>
<protein>
    <submittedName>
        <fullName evidence="1">Uncharacterized protein</fullName>
    </submittedName>
</protein>
<organism evidence="1">
    <name type="scientific">marine sediment metagenome</name>
    <dbReference type="NCBI Taxonomy" id="412755"/>
    <lineage>
        <taxon>unclassified sequences</taxon>
        <taxon>metagenomes</taxon>
        <taxon>ecological metagenomes</taxon>
    </lineage>
</organism>
<evidence type="ECO:0000313" key="1">
    <source>
        <dbReference type="EMBL" id="KKL89500.1"/>
    </source>
</evidence>
<proteinExistence type="predicted"/>
<comment type="caution">
    <text evidence="1">The sequence shown here is derived from an EMBL/GenBank/DDBJ whole genome shotgun (WGS) entry which is preliminary data.</text>
</comment>
<name>A0A0F9I6S3_9ZZZZ</name>
<sequence>MDQALNEYFKSEEDLSEIIDRKILYTKDLSGEDIIITDIFIVKDFSEYEEVLEKLKLIGTETGENYFLRANLDIHIRVPIFMVGSKEVRIIYPKLEDLIENRQDISDIKRKVLENKLIEYSEGIVGLPNNWDGDGSVAITRESWVFVEDLLKKILYKLWEQAYNVPIPLVLPNSDGSFDIDWQTENFELLLNIPNNKKDLVHIYGEKGDSPENEIEVRINYDLVQGVIIEWLKKIL</sequence>
<dbReference type="AlphaFoldDB" id="A0A0F9I6S3"/>
<reference evidence="1" key="1">
    <citation type="journal article" date="2015" name="Nature">
        <title>Complex archaea that bridge the gap between prokaryotes and eukaryotes.</title>
        <authorList>
            <person name="Spang A."/>
            <person name="Saw J.H."/>
            <person name="Jorgensen S.L."/>
            <person name="Zaremba-Niedzwiedzka K."/>
            <person name="Martijn J."/>
            <person name="Lind A.E."/>
            <person name="van Eijk R."/>
            <person name="Schleper C."/>
            <person name="Guy L."/>
            <person name="Ettema T.J."/>
        </authorList>
    </citation>
    <scope>NUCLEOTIDE SEQUENCE</scope>
</reference>